<accession>S5NFY8</accession>
<organism evidence="5">
    <name type="scientific">Planococcus citri</name>
    <name type="common">citrus mealybug</name>
    <dbReference type="NCBI Taxonomy" id="170843"/>
    <lineage>
        <taxon>Eukaryota</taxon>
        <taxon>Metazoa</taxon>
        <taxon>Ecdysozoa</taxon>
        <taxon>Arthropoda</taxon>
        <taxon>Hexapoda</taxon>
        <taxon>Insecta</taxon>
        <taxon>Pterygota</taxon>
        <taxon>Neoptera</taxon>
        <taxon>Paraneoptera</taxon>
        <taxon>Hemiptera</taxon>
        <taxon>Sternorrhyncha</taxon>
        <taxon>Coccoidea</taxon>
        <taxon>Pseudococcidae</taxon>
        <taxon>Planococcus</taxon>
    </lineage>
</organism>
<dbReference type="NCBIfam" id="NF001126">
    <property type="entry name" value="PRK00139.1-4"/>
    <property type="match status" value="1"/>
</dbReference>
<feature type="domain" description="Mur ligase C-terminal" evidence="3">
    <location>
        <begin position="404"/>
        <end position="530"/>
    </location>
</feature>
<dbReference type="SUPFAM" id="SSF53244">
    <property type="entry name" value="MurD-like peptide ligases, peptide-binding domain"/>
    <property type="match status" value="1"/>
</dbReference>
<dbReference type="HAMAP" id="MF_00208">
    <property type="entry name" value="MurE"/>
    <property type="match status" value="1"/>
</dbReference>
<evidence type="ECO:0000259" key="4">
    <source>
        <dbReference type="Pfam" id="PF08245"/>
    </source>
</evidence>
<dbReference type="Gene3D" id="3.40.1190.10">
    <property type="entry name" value="Mur-like, catalytic domain"/>
    <property type="match status" value="1"/>
</dbReference>
<evidence type="ECO:0000313" key="5">
    <source>
        <dbReference type="EMBL" id="AGR65720.1"/>
    </source>
</evidence>
<dbReference type="SUPFAM" id="SSF53623">
    <property type="entry name" value="MurD-like peptide ligases, catalytic domain"/>
    <property type="match status" value="1"/>
</dbReference>
<dbReference type="GO" id="GO:0008360">
    <property type="term" value="P:regulation of cell shape"/>
    <property type="evidence" value="ECO:0007669"/>
    <property type="project" value="InterPro"/>
</dbReference>
<feature type="domain" description="Mur ligase N-terminal catalytic" evidence="2">
    <location>
        <begin position="75"/>
        <end position="136"/>
    </location>
</feature>
<dbReference type="EMBL" id="KF021970">
    <property type="protein sequence ID" value="AGR65720.1"/>
    <property type="molecule type" value="mRNA"/>
</dbReference>
<evidence type="ECO:0000259" key="2">
    <source>
        <dbReference type="Pfam" id="PF01225"/>
    </source>
</evidence>
<dbReference type="SUPFAM" id="SSF63418">
    <property type="entry name" value="MurE/MurF N-terminal domain"/>
    <property type="match status" value="1"/>
</dbReference>
<keyword evidence="5" id="KW-0436">Ligase</keyword>
<dbReference type="InterPro" id="IPR036565">
    <property type="entry name" value="Mur-like_cat_sf"/>
</dbReference>
<dbReference type="Pfam" id="PF08245">
    <property type="entry name" value="Mur_ligase_M"/>
    <property type="match status" value="1"/>
</dbReference>
<dbReference type="InterPro" id="IPR000713">
    <property type="entry name" value="Mur_ligase_N"/>
</dbReference>
<dbReference type="GO" id="GO:0016881">
    <property type="term" value="F:acid-amino acid ligase activity"/>
    <property type="evidence" value="ECO:0007669"/>
    <property type="project" value="InterPro"/>
</dbReference>
<dbReference type="Gene3D" id="3.40.1390.10">
    <property type="entry name" value="MurE/MurF, N-terminal domain"/>
    <property type="match status" value="1"/>
</dbReference>
<dbReference type="InterPro" id="IPR013221">
    <property type="entry name" value="Mur_ligase_cen"/>
</dbReference>
<feature type="domain" description="Mur ligase central" evidence="4">
    <location>
        <begin position="160"/>
        <end position="377"/>
    </location>
</feature>
<dbReference type="RefSeq" id="XP_065217862.1">
    <property type="nucleotide sequence ID" value="XM_065361790.1"/>
</dbReference>
<reference evidence="5" key="2">
    <citation type="submission" date="2013-05" db="EMBL/GenBank/DDBJ databases">
        <authorList>
            <person name="McCutcheon J."/>
        </authorList>
    </citation>
    <scope>NUCLEOTIDE SEQUENCE</scope>
</reference>
<dbReference type="GO" id="GO:0005524">
    <property type="term" value="F:ATP binding"/>
    <property type="evidence" value="ECO:0007669"/>
    <property type="project" value="InterPro"/>
</dbReference>
<dbReference type="PANTHER" id="PTHR23135:SF4">
    <property type="entry name" value="UDP-N-ACETYLMURAMOYL-L-ALANYL-D-GLUTAMATE--2,6-DIAMINOPIMELATE LIGASE MURE HOMOLOG, CHLOROPLASTIC"/>
    <property type="match status" value="1"/>
</dbReference>
<dbReference type="NCBIfam" id="TIGR01085">
    <property type="entry name" value="murE"/>
    <property type="match status" value="1"/>
</dbReference>
<dbReference type="Gene3D" id="3.90.190.20">
    <property type="entry name" value="Mur ligase, C-terminal domain"/>
    <property type="match status" value="1"/>
</dbReference>
<dbReference type="InterPro" id="IPR035911">
    <property type="entry name" value="MurE/MurF_N"/>
</dbReference>
<proteinExistence type="evidence at transcript level"/>
<dbReference type="NCBIfam" id="NF001124">
    <property type="entry name" value="PRK00139.1-2"/>
    <property type="match status" value="1"/>
</dbReference>
<comment type="similarity">
    <text evidence="1">Belongs to the MurCDEF family. MurE subfamily.</text>
</comment>
<dbReference type="GO" id="GO:0005737">
    <property type="term" value="C:cytoplasm"/>
    <property type="evidence" value="ECO:0007669"/>
    <property type="project" value="InterPro"/>
</dbReference>
<sequence>MKSINPKVNKLFIFYHVLSTFQHATFCIHAYETTLGNAFTSGTTTASPAINKTDTPTIQNTRVEEITSILFQKHHVKSLSINSKMVNHGDAFFALKGLNTDGNDYIIDALNKGAVVVITDDEKSIKIDPDKIIFVKNVQKALYKAIEIFYPKKPRILIAVTGTNGKTSVVSYIAQLYSSLGKKSASIGTIGVQVFECDNSTMKDAPEISNKDELQFTTLDYLSFRKIAYNLTEAGVEYLAFEASSHGLDQGRLGEIKVDVACFTSFSQDHLDYHLNSENYLQAKVKLFTHHLLVDGIAILSSGIKEIEFIRACLNKHNVRFMTVGEKDNGEGNLKITKITSSLHEQNIFFEFGSSNYTFNTSIIGSFQAINLLIAASSVHYTNNTSFTFDKIISVLPKIESVKGRMERVESTGGNIFVDYAHTPDALEKVLKELNSIKLQGAKLVVIFGCGGNRDRIKRNQMGKIAGKLADSVIVTDDNPRLEDPALIRQEIISGIDGGNYIEIGNREEAIKHGVNNLQLNDILVIAGKGHENYQIIGNDEILFSDVEIVKKYTV</sequence>
<evidence type="ECO:0000259" key="3">
    <source>
        <dbReference type="Pfam" id="PF02875"/>
    </source>
</evidence>
<reference evidence="5" key="1">
    <citation type="journal article" date="2013" name="Cell">
        <title>Horizontal gene transfer from diverse bacteria to an insect genome enables a tripartite nested mealybug symbiosis.</title>
        <authorList>
            <person name="Husnik F."/>
            <person name="Nikoh N."/>
            <person name="Koga R."/>
            <person name="Ross L."/>
            <person name="Duncan R.P."/>
            <person name="Fujie M."/>
            <person name="Tanaka M."/>
            <person name="Satoh N."/>
            <person name="Bachtrog D."/>
            <person name="Wilson A.C."/>
            <person name="von Dohlen C.D."/>
            <person name="Fukatsu T."/>
            <person name="McCutcheon J.P."/>
        </authorList>
    </citation>
    <scope>NUCLEOTIDE SEQUENCE</scope>
</reference>
<dbReference type="Pfam" id="PF01225">
    <property type="entry name" value="Mur_ligase"/>
    <property type="match status" value="1"/>
</dbReference>
<dbReference type="AlphaFoldDB" id="S5NFY8"/>
<protein>
    <submittedName>
        <fullName evidence="5">UDP-N-acetylmuramoylalanyl-D-glutamate 2,6-diaminopimelate ligase</fullName>
    </submittedName>
</protein>
<evidence type="ECO:0000256" key="1">
    <source>
        <dbReference type="ARBA" id="ARBA00005898"/>
    </source>
</evidence>
<dbReference type="InterPro" id="IPR004101">
    <property type="entry name" value="Mur_ligase_C"/>
</dbReference>
<dbReference type="InterPro" id="IPR036615">
    <property type="entry name" value="Mur_ligase_C_dom_sf"/>
</dbReference>
<name>S5NFY8_9HEMI</name>
<dbReference type="GeneID" id="135843778"/>
<dbReference type="InterPro" id="IPR005761">
    <property type="entry name" value="UDP-N-AcMur-Glu-dNH2Pim_ligase"/>
</dbReference>
<dbReference type="GO" id="GO:0051301">
    <property type="term" value="P:cell division"/>
    <property type="evidence" value="ECO:0007669"/>
    <property type="project" value="InterPro"/>
</dbReference>
<dbReference type="Pfam" id="PF02875">
    <property type="entry name" value="Mur_ligase_C"/>
    <property type="match status" value="1"/>
</dbReference>
<dbReference type="PANTHER" id="PTHR23135">
    <property type="entry name" value="MUR LIGASE FAMILY MEMBER"/>
    <property type="match status" value="1"/>
</dbReference>